<dbReference type="Proteomes" id="UP001295794">
    <property type="component" value="Unassembled WGS sequence"/>
</dbReference>
<protein>
    <submittedName>
        <fullName evidence="1">Uncharacterized protein</fullName>
    </submittedName>
</protein>
<comment type="caution">
    <text evidence="1">The sequence shown here is derived from an EMBL/GenBank/DDBJ whole genome shotgun (WGS) entry which is preliminary data.</text>
</comment>
<reference evidence="1" key="1">
    <citation type="submission" date="2023-11" db="EMBL/GenBank/DDBJ databases">
        <authorList>
            <person name="De Vega J J."/>
            <person name="De Vega J J."/>
        </authorList>
    </citation>
    <scope>NUCLEOTIDE SEQUENCE</scope>
</reference>
<name>A0AAD2HJ26_9AGAR</name>
<sequence length="82" mass="9614">MAITGFNHVCISSNKTVTVRIPFVVNFIKPVSSQALFQKISRESWSHERVDSCKRTYGQQNCIQKNWPEIYRKKRRPCGRLD</sequence>
<dbReference type="EMBL" id="CAVNYO010000405">
    <property type="protein sequence ID" value="CAK5276195.1"/>
    <property type="molecule type" value="Genomic_DNA"/>
</dbReference>
<keyword evidence="2" id="KW-1185">Reference proteome</keyword>
<evidence type="ECO:0000313" key="1">
    <source>
        <dbReference type="EMBL" id="CAK5276195.1"/>
    </source>
</evidence>
<gene>
    <name evidence="1" type="ORF">MYCIT1_LOCUS24310</name>
</gene>
<evidence type="ECO:0000313" key="2">
    <source>
        <dbReference type="Proteomes" id="UP001295794"/>
    </source>
</evidence>
<dbReference type="AlphaFoldDB" id="A0AAD2HJ26"/>
<proteinExistence type="predicted"/>
<accession>A0AAD2HJ26</accession>
<organism evidence="1 2">
    <name type="scientific">Mycena citricolor</name>
    <dbReference type="NCBI Taxonomy" id="2018698"/>
    <lineage>
        <taxon>Eukaryota</taxon>
        <taxon>Fungi</taxon>
        <taxon>Dikarya</taxon>
        <taxon>Basidiomycota</taxon>
        <taxon>Agaricomycotina</taxon>
        <taxon>Agaricomycetes</taxon>
        <taxon>Agaricomycetidae</taxon>
        <taxon>Agaricales</taxon>
        <taxon>Marasmiineae</taxon>
        <taxon>Mycenaceae</taxon>
        <taxon>Mycena</taxon>
    </lineage>
</organism>